<organism evidence="1 2">
    <name type="scientific">Eumeta variegata</name>
    <name type="common">Bagworm moth</name>
    <name type="synonym">Eumeta japonica</name>
    <dbReference type="NCBI Taxonomy" id="151549"/>
    <lineage>
        <taxon>Eukaryota</taxon>
        <taxon>Metazoa</taxon>
        <taxon>Ecdysozoa</taxon>
        <taxon>Arthropoda</taxon>
        <taxon>Hexapoda</taxon>
        <taxon>Insecta</taxon>
        <taxon>Pterygota</taxon>
        <taxon>Neoptera</taxon>
        <taxon>Endopterygota</taxon>
        <taxon>Lepidoptera</taxon>
        <taxon>Glossata</taxon>
        <taxon>Ditrysia</taxon>
        <taxon>Tineoidea</taxon>
        <taxon>Psychidae</taxon>
        <taxon>Oiketicinae</taxon>
        <taxon>Eumeta</taxon>
    </lineage>
</organism>
<dbReference type="EMBL" id="BGZK01001205">
    <property type="protein sequence ID" value="GBP74371.1"/>
    <property type="molecule type" value="Genomic_DNA"/>
</dbReference>
<dbReference type="Proteomes" id="UP000299102">
    <property type="component" value="Unassembled WGS sequence"/>
</dbReference>
<dbReference type="AlphaFoldDB" id="A0A4C1YDB2"/>
<protein>
    <submittedName>
        <fullName evidence="1">Uncharacterized protein</fullName>
    </submittedName>
</protein>
<sequence>MVNPCPNSIPITVGASRWAGGRRLIGRSVETDEVIDRVKEAEKVCKVRINGDLCIICAPFPILTEQREFAASSQNLGLRHVFQLKNTGCVTPSCRPNTDQVLAITGANAARASKTEGLKSAFKARKFRLVFLGRRKRKFIKALSADVG</sequence>
<reference evidence="1 2" key="1">
    <citation type="journal article" date="2019" name="Commun. Biol.">
        <title>The bagworm genome reveals a unique fibroin gene that provides high tensile strength.</title>
        <authorList>
            <person name="Kono N."/>
            <person name="Nakamura H."/>
            <person name="Ohtoshi R."/>
            <person name="Tomita M."/>
            <person name="Numata K."/>
            <person name="Arakawa K."/>
        </authorList>
    </citation>
    <scope>NUCLEOTIDE SEQUENCE [LARGE SCALE GENOMIC DNA]</scope>
</reference>
<keyword evidence="2" id="KW-1185">Reference proteome</keyword>
<evidence type="ECO:0000313" key="1">
    <source>
        <dbReference type="EMBL" id="GBP74371.1"/>
    </source>
</evidence>
<comment type="caution">
    <text evidence="1">The sequence shown here is derived from an EMBL/GenBank/DDBJ whole genome shotgun (WGS) entry which is preliminary data.</text>
</comment>
<evidence type="ECO:0000313" key="2">
    <source>
        <dbReference type="Proteomes" id="UP000299102"/>
    </source>
</evidence>
<accession>A0A4C1YDB2</accession>
<name>A0A4C1YDB2_EUMVA</name>
<proteinExistence type="predicted"/>
<gene>
    <name evidence="1" type="ORF">EVAR_51556_1</name>
</gene>